<dbReference type="Proteomes" id="UP000630660">
    <property type="component" value="Unassembled WGS sequence"/>
</dbReference>
<sequence length="136" mass="14002">MMRKALLIALGIALVAFPSVSSADNGYRHRAVCLSLVPYVSTSGSEAENTIHNFSLNLLGGYSGGLKGFELGGLLNMEKGSVTGLQMTAGANFVGLESSAIQVAGIFNYTGWLYGGQLSLVNISGDVSGAQVGLVN</sequence>
<protein>
    <submittedName>
        <fullName evidence="2">Uncharacterized protein</fullName>
    </submittedName>
</protein>
<gene>
    <name evidence="2" type="ORF">GF359_04980</name>
</gene>
<comment type="caution">
    <text evidence="2">The sequence shown here is derived from an EMBL/GenBank/DDBJ whole genome shotgun (WGS) entry which is preliminary data.</text>
</comment>
<dbReference type="InterPro" id="IPR058093">
    <property type="entry name" value="LA_2272-like"/>
</dbReference>
<dbReference type="NCBIfam" id="NF047436">
    <property type="entry name" value="LA_2272_repeat"/>
    <property type="match status" value="1"/>
</dbReference>
<evidence type="ECO:0000313" key="2">
    <source>
        <dbReference type="EMBL" id="MBD3364549.1"/>
    </source>
</evidence>
<organism evidence="2 3">
    <name type="scientific">candidate division WOR-3 bacterium</name>
    <dbReference type="NCBI Taxonomy" id="2052148"/>
    <lineage>
        <taxon>Bacteria</taxon>
        <taxon>Bacteria division WOR-3</taxon>
    </lineage>
</organism>
<name>A0A9D5KAC2_UNCW3</name>
<proteinExistence type="predicted"/>
<feature type="chain" id="PRO_5039197322" evidence="1">
    <location>
        <begin position="24"/>
        <end position="136"/>
    </location>
</feature>
<evidence type="ECO:0000256" key="1">
    <source>
        <dbReference type="SAM" id="SignalP"/>
    </source>
</evidence>
<feature type="signal peptide" evidence="1">
    <location>
        <begin position="1"/>
        <end position="23"/>
    </location>
</feature>
<reference evidence="2" key="1">
    <citation type="submission" date="2019-11" db="EMBL/GenBank/DDBJ databases">
        <title>Microbial mats filling the niche in hypersaline microbial mats.</title>
        <authorList>
            <person name="Wong H.L."/>
            <person name="Macleod F.I."/>
            <person name="White R.A. III"/>
            <person name="Burns B.P."/>
        </authorList>
    </citation>
    <scope>NUCLEOTIDE SEQUENCE</scope>
    <source>
        <strain evidence="2">Bin_327</strain>
    </source>
</reference>
<keyword evidence="1" id="KW-0732">Signal</keyword>
<dbReference type="EMBL" id="WJKJ01000162">
    <property type="protein sequence ID" value="MBD3364549.1"/>
    <property type="molecule type" value="Genomic_DNA"/>
</dbReference>
<evidence type="ECO:0000313" key="3">
    <source>
        <dbReference type="Proteomes" id="UP000630660"/>
    </source>
</evidence>
<accession>A0A9D5KAC2</accession>
<feature type="non-terminal residue" evidence="2">
    <location>
        <position position="136"/>
    </location>
</feature>
<dbReference type="AlphaFoldDB" id="A0A9D5KAC2"/>